<evidence type="ECO:0000313" key="2">
    <source>
        <dbReference type="EMBL" id="MBD2775356.1"/>
    </source>
</evidence>
<comment type="caution">
    <text evidence="2">The sequence shown here is derived from an EMBL/GenBank/DDBJ whole genome shotgun (WGS) entry which is preliminary data.</text>
</comment>
<protein>
    <submittedName>
        <fullName evidence="2">Uncharacterized protein</fullName>
    </submittedName>
</protein>
<sequence>MTGISSNESETNNVEPPEVKLTAPDLSNNEKTEEITVDSDLSNEKENVFGLTTFFIRHGSEF</sequence>
<dbReference type="Proteomes" id="UP000629098">
    <property type="component" value="Unassembled WGS sequence"/>
</dbReference>
<accession>A0A8J6XQ74</accession>
<feature type="region of interest" description="Disordered" evidence="1">
    <location>
        <begin position="1"/>
        <end position="39"/>
    </location>
</feature>
<dbReference type="RefSeq" id="WP_190833630.1">
    <property type="nucleotide sequence ID" value="NZ_CAWPPI010000078.1"/>
</dbReference>
<reference evidence="2" key="1">
    <citation type="submission" date="2020-09" db="EMBL/GenBank/DDBJ databases">
        <title>Iningainema tapete sp. nov. (Scytonemataceae, Cyanobacteria) from greenhouses in central Florida (USA) produces two types of nodularin with biosynthetic potential for microcystin-LR and anabaenopeptins.</title>
        <authorList>
            <person name="Berthold D.E."/>
            <person name="Lefler F.W."/>
            <person name="Huang I.-S."/>
            <person name="Abdulla H."/>
            <person name="Zimba P.V."/>
            <person name="Laughinghouse H.D. IV."/>
        </authorList>
    </citation>
    <scope>NUCLEOTIDE SEQUENCE</scope>
    <source>
        <strain evidence="2">BLCCT55</strain>
    </source>
</reference>
<dbReference type="AlphaFoldDB" id="A0A8J6XQ74"/>
<feature type="compositionally biased region" description="Polar residues" evidence="1">
    <location>
        <begin position="1"/>
        <end position="14"/>
    </location>
</feature>
<dbReference type="EMBL" id="JACXAE010000078">
    <property type="protein sequence ID" value="MBD2775356.1"/>
    <property type="molecule type" value="Genomic_DNA"/>
</dbReference>
<evidence type="ECO:0000256" key="1">
    <source>
        <dbReference type="SAM" id="MobiDB-lite"/>
    </source>
</evidence>
<proteinExistence type="predicted"/>
<evidence type="ECO:0000313" key="3">
    <source>
        <dbReference type="Proteomes" id="UP000629098"/>
    </source>
</evidence>
<gene>
    <name evidence="2" type="ORF">ICL16_25665</name>
</gene>
<keyword evidence="3" id="KW-1185">Reference proteome</keyword>
<organism evidence="2 3">
    <name type="scientific">Iningainema tapete BLCC-T55</name>
    <dbReference type="NCBI Taxonomy" id="2748662"/>
    <lineage>
        <taxon>Bacteria</taxon>
        <taxon>Bacillati</taxon>
        <taxon>Cyanobacteriota</taxon>
        <taxon>Cyanophyceae</taxon>
        <taxon>Nostocales</taxon>
        <taxon>Scytonemataceae</taxon>
        <taxon>Iningainema tapete</taxon>
    </lineage>
</organism>
<name>A0A8J6XQ74_9CYAN</name>